<evidence type="ECO:0000313" key="3">
    <source>
        <dbReference type="Proteomes" id="UP000283832"/>
    </source>
</evidence>
<gene>
    <name evidence="2" type="ORF">D2L64_17690</name>
</gene>
<feature type="transmembrane region" description="Helical" evidence="1">
    <location>
        <begin position="18"/>
        <end position="36"/>
    </location>
</feature>
<dbReference type="OrthoDB" id="4889053at2"/>
<accession>A0A418MSQ1</accession>
<feature type="transmembrane region" description="Helical" evidence="1">
    <location>
        <begin position="43"/>
        <end position="66"/>
    </location>
</feature>
<sequence length="186" mass="19885">MLAAAELPGVAETSTGRSAPAAIVAGLIVTVAGVLIRRAVAYAVTIAQPVSSGLVPGLWLGIGLVVGELLTPRTAGSGWLLPAQPAGLLLMFLSVCVTWWTAQYAELSVRAWPSRSLIRPMLLGLAAIWLVFAFGLNWRQGQGHLLTAGWWPATNALFEAFEQGWNDLRHHRRVAVQLRGRQGSGM</sequence>
<evidence type="ECO:0000256" key="1">
    <source>
        <dbReference type="SAM" id="Phobius"/>
    </source>
</evidence>
<proteinExistence type="predicted"/>
<dbReference type="RefSeq" id="WP_119577951.1">
    <property type="nucleotide sequence ID" value="NZ_QXEC01000016.1"/>
</dbReference>
<protein>
    <submittedName>
        <fullName evidence="2">Uncharacterized protein</fullName>
    </submittedName>
</protein>
<evidence type="ECO:0000313" key="2">
    <source>
        <dbReference type="EMBL" id="RIV37081.1"/>
    </source>
</evidence>
<keyword evidence="1" id="KW-0812">Transmembrane</keyword>
<comment type="caution">
    <text evidence="2">The sequence shown here is derived from an EMBL/GenBank/DDBJ whole genome shotgun (WGS) entry which is preliminary data.</text>
</comment>
<keyword evidence="3" id="KW-1185">Reference proteome</keyword>
<dbReference type="AlphaFoldDB" id="A0A418MSQ1"/>
<keyword evidence="1" id="KW-0472">Membrane</keyword>
<dbReference type="Proteomes" id="UP000283832">
    <property type="component" value="Unassembled WGS sequence"/>
</dbReference>
<name>A0A418MSQ1_9ACTN</name>
<dbReference type="EMBL" id="QXEC01000016">
    <property type="protein sequence ID" value="RIV37081.1"/>
    <property type="molecule type" value="Genomic_DNA"/>
</dbReference>
<reference evidence="2 3" key="1">
    <citation type="submission" date="2018-08" db="EMBL/GenBank/DDBJ databases">
        <title>Jishengella sp. nov., isolated from a root of Azadirachta indica A. Juss. var. siamensis Valenton.</title>
        <authorList>
            <person name="Kuncharoen N."/>
            <person name="Tanasupawat S."/>
            <person name="Kudo T."/>
            <person name="Ohkuma M."/>
        </authorList>
    </citation>
    <scope>NUCLEOTIDE SEQUENCE [LARGE SCALE GENOMIC DNA]</scope>
    <source>
        <strain evidence="2 3">AZ1-13</strain>
    </source>
</reference>
<feature type="transmembrane region" description="Helical" evidence="1">
    <location>
        <begin position="86"/>
        <end position="105"/>
    </location>
</feature>
<organism evidence="2 3">
    <name type="scientific">Micromonospora radicis</name>
    <dbReference type="NCBI Taxonomy" id="1894971"/>
    <lineage>
        <taxon>Bacteria</taxon>
        <taxon>Bacillati</taxon>
        <taxon>Actinomycetota</taxon>
        <taxon>Actinomycetes</taxon>
        <taxon>Micromonosporales</taxon>
        <taxon>Micromonosporaceae</taxon>
        <taxon>Micromonospora</taxon>
    </lineage>
</organism>
<feature type="transmembrane region" description="Helical" evidence="1">
    <location>
        <begin position="117"/>
        <end position="136"/>
    </location>
</feature>
<keyword evidence="1" id="KW-1133">Transmembrane helix</keyword>